<organism evidence="5 6">
    <name type="scientific">Streptomyces luteireticuli</name>
    <dbReference type="NCBI Taxonomy" id="173858"/>
    <lineage>
        <taxon>Bacteria</taxon>
        <taxon>Bacillati</taxon>
        <taxon>Actinomycetota</taxon>
        <taxon>Actinomycetes</taxon>
        <taxon>Kitasatosporales</taxon>
        <taxon>Streptomycetaceae</taxon>
        <taxon>Streptomyces</taxon>
    </lineage>
</organism>
<keyword evidence="1" id="KW-0805">Transcription regulation</keyword>
<evidence type="ECO:0000256" key="2">
    <source>
        <dbReference type="ARBA" id="ARBA00023125"/>
    </source>
</evidence>
<protein>
    <recommendedName>
        <fullName evidence="4">HTH hxlR-type domain-containing protein</fullName>
    </recommendedName>
</protein>
<dbReference type="PANTHER" id="PTHR33204:SF29">
    <property type="entry name" value="TRANSCRIPTIONAL REGULATOR"/>
    <property type="match status" value="1"/>
</dbReference>
<name>A0ABP3IQ36_9ACTN</name>
<evidence type="ECO:0000256" key="3">
    <source>
        <dbReference type="ARBA" id="ARBA00023163"/>
    </source>
</evidence>
<sequence length="98" mass="11127">MHVIEGKWKVLILWEIRDLPRRFGELRRALPGISEKVLAQQLRELETDGIVHREVHETVPPKVEYTLTEEGRELDAALEPLGAWGRRRMAPPGAAAVA</sequence>
<proteinExistence type="predicted"/>
<gene>
    <name evidence="5" type="ORF">GCM10010357_39330</name>
</gene>
<comment type="caution">
    <text evidence="5">The sequence shown here is derived from an EMBL/GenBank/DDBJ whole genome shotgun (WGS) entry which is preliminary data.</text>
</comment>
<evidence type="ECO:0000256" key="1">
    <source>
        <dbReference type="ARBA" id="ARBA00023015"/>
    </source>
</evidence>
<evidence type="ECO:0000313" key="6">
    <source>
        <dbReference type="Proteomes" id="UP001500879"/>
    </source>
</evidence>
<reference evidence="6" key="1">
    <citation type="journal article" date="2019" name="Int. J. Syst. Evol. Microbiol.">
        <title>The Global Catalogue of Microorganisms (GCM) 10K type strain sequencing project: providing services to taxonomists for standard genome sequencing and annotation.</title>
        <authorList>
            <consortium name="The Broad Institute Genomics Platform"/>
            <consortium name="The Broad Institute Genome Sequencing Center for Infectious Disease"/>
            <person name="Wu L."/>
            <person name="Ma J."/>
        </authorList>
    </citation>
    <scope>NUCLEOTIDE SEQUENCE [LARGE SCALE GENOMIC DNA]</scope>
    <source>
        <strain evidence="6">JCM 4788</strain>
    </source>
</reference>
<evidence type="ECO:0000259" key="4">
    <source>
        <dbReference type="PROSITE" id="PS51118"/>
    </source>
</evidence>
<keyword evidence="3" id="KW-0804">Transcription</keyword>
<accession>A0ABP3IQ36</accession>
<dbReference type="PROSITE" id="PS51118">
    <property type="entry name" value="HTH_HXLR"/>
    <property type="match status" value="1"/>
</dbReference>
<dbReference type="InterPro" id="IPR036388">
    <property type="entry name" value="WH-like_DNA-bd_sf"/>
</dbReference>
<dbReference type="PANTHER" id="PTHR33204">
    <property type="entry name" value="TRANSCRIPTIONAL REGULATOR, MARR FAMILY"/>
    <property type="match status" value="1"/>
</dbReference>
<dbReference type="InterPro" id="IPR036390">
    <property type="entry name" value="WH_DNA-bd_sf"/>
</dbReference>
<dbReference type="InterPro" id="IPR002577">
    <property type="entry name" value="HTH_HxlR"/>
</dbReference>
<dbReference type="Pfam" id="PF01638">
    <property type="entry name" value="HxlR"/>
    <property type="match status" value="1"/>
</dbReference>
<evidence type="ECO:0000313" key="5">
    <source>
        <dbReference type="EMBL" id="GAA0414241.1"/>
    </source>
</evidence>
<dbReference type="EMBL" id="BAAABX010000044">
    <property type="protein sequence ID" value="GAA0414241.1"/>
    <property type="molecule type" value="Genomic_DNA"/>
</dbReference>
<dbReference type="Gene3D" id="1.10.10.10">
    <property type="entry name" value="Winged helix-like DNA-binding domain superfamily/Winged helix DNA-binding domain"/>
    <property type="match status" value="1"/>
</dbReference>
<feature type="domain" description="HTH hxlR-type" evidence="4">
    <location>
        <begin position="1"/>
        <end position="93"/>
    </location>
</feature>
<keyword evidence="6" id="KW-1185">Reference proteome</keyword>
<dbReference type="Proteomes" id="UP001500879">
    <property type="component" value="Unassembled WGS sequence"/>
</dbReference>
<keyword evidence="2" id="KW-0238">DNA-binding</keyword>
<dbReference type="SUPFAM" id="SSF46785">
    <property type="entry name" value="Winged helix' DNA-binding domain"/>
    <property type="match status" value="1"/>
</dbReference>